<gene>
    <name evidence="2" type="ORF">ACFL2Z_04440</name>
</gene>
<sequence>MTASPPERSLTGAGHLSRLGLLAAAAVAAYVFESLLPSPVPWARIGLSNVFVVTALFAFGTRDALLVNLVRVIAGNFLMGFMFSPAFIFSLAGSTSALGVMALLRWRLSPPLSVVGVSCLGAVTNNVVQVTVFTLLFSAAGVARGLMGSFILLGTGVGFFTGMVAMAILSKVRLETARPVD</sequence>
<feature type="transmembrane region" description="Helical" evidence="1">
    <location>
        <begin position="149"/>
        <end position="169"/>
    </location>
</feature>
<feature type="transmembrane region" description="Helical" evidence="1">
    <location>
        <begin position="112"/>
        <end position="137"/>
    </location>
</feature>
<name>A0ABV6YQE7_UNCEI</name>
<dbReference type="PIRSF" id="PIRSF027391">
    <property type="entry name" value="Hpre_diP_synt_I"/>
    <property type="match status" value="1"/>
</dbReference>
<dbReference type="Gene3D" id="1.10.1760.20">
    <property type="match status" value="1"/>
</dbReference>
<accession>A0ABV6YQE7</accession>
<dbReference type="InterPro" id="IPR014535">
    <property type="entry name" value="Hpre_diP_synt_I"/>
</dbReference>
<dbReference type="InterPro" id="IPR010898">
    <property type="entry name" value="Hpre_diP_synth_I"/>
</dbReference>
<evidence type="ECO:0000256" key="1">
    <source>
        <dbReference type="SAM" id="Phobius"/>
    </source>
</evidence>
<feature type="transmembrane region" description="Helical" evidence="1">
    <location>
        <begin position="16"/>
        <end position="36"/>
    </location>
</feature>
<dbReference type="EMBL" id="JBHPEI010000073">
    <property type="protein sequence ID" value="MFC1800142.1"/>
    <property type="molecule type" value="Genomic_DNA"/>
</dbReference>
<feature type="transmembrane region" description="Helical" evidence="1">
    <location>
        <begin position="42"/>
        <end position="60"/>
    </location>
</feature>
<keyword evidence="1" id="KW-0812">Transmembrane</keyword>
<keyword evidence="3" id="KW-1185">Reference proteome</keyword>
<evidence type="ECO:0000313" key="2">
    <source>
        <dbReference type="EMBL" id="MFC1800142.1"/>
    </source>
</evidence>
<keyword evidence="1" id="KW-1133">Transmembrane helix</keyword>
<protein>
    <submittedName>
        <fullName evidence="2">Gx transporter family protein</fullName>
    </submittedName>
</protein>
<comment type="caution">
    <text evidence="2">The sequence shown here is derived from an EMBL/GenBank/DDBJ whole genome shotgun (WGS) entry which is preliminary data.</text>
</comment>
<keyword evidence="1" id="KW-0472">Membrane</keyword>
<dbReference type="Pfam" id="PF07456">
    <property type="entry name" value="Hpre_diP_synt_I"/>
    <property type="match status" value="1"/>
</dbReference>
<evidence type="ECO:0000313" key="3">
    <source>
        <dbReference type="Proteomes" id="UP001594288"/>
    </source>
</evidence>
<reference evidence="2 3" key="1">
    <citation type="submission" date="2024-09" db="EMBL/GenBank/DDBJ databases">
        <authorList>
            <person name="D'Angelo T."/>
        </authorList>
    </citation>
    <scope>NUCLEOTIDE SEQUENCE [LARGE SCALE GENOMIC DNA]</scope>
    <source>
        <strain evidence="2">SAG AM-311-F02</strain>
    </source>
</reference>
<dbReference type="Proteomes" id="UP001594288">
    <property type="component" value="Unassembled WGS sequence"/>
</dbReference>
<organism evidence="2 3">
    <name type="scientific">Eiseniibacteriota bacterium</name>
    <dbReference type="NCBI Taxonomy" id="2212470"/>
    <lineage>
        <taxon>Bacteria</taxon>
        <taxon>Candidatus Eiseniibacteriota</taxon>
    </lineage>
</organism>
<proteinExistence type="predicted"/>